<reference evidence="10 11" key="1">
    <citation type="submission" date="2018-12" db="EMBL/GenBank/DDBJ databases">
        <title>Marinifilum JC070 sp. nov., a marine bacterium isolated from Yongle Blue Hole in the South China Sea.</title>
        <authorList>
            <person name="Fu T."/>
        </authorList>
    </citation>
    <scope>NUCLEOTIDE SEQUENCE [LARGE SCALE GENOMIC DNA]</scope>
    <source>
        <strain evidence="10 11">JC070</strain>
    </source>
</reference>
<organism evidence="10 11">
    <name type="scientific">Marinifilum caeruleilacunae</name>
    <dbReference type="NCBI Taxonomy" id="2499076"/>
    <lineage>
        <taxon>Bacteria</taxon>
        <taxon>Pseudomonadati</taxon>
        <taxon>Bacteroidota</taxon>
        <taxon>Bacteroidia</taxon>
        <taxon>Marinilabiliales</taxon>
        <taxon>Marinifilaceae</taxon>
    </lineage>
</organism>
<evidence type="ECO:0000256" key="3">
    <source>
        <dbReference type="ARBA" id="ARBA00022741"/>
    </source>
</evidence>
<evidence type="ECO:0000256" key="5">
    <source>
        <dbReference type="ARBA" id="ARBA00022989"/>
    </source>
</evidence>
<evidence type="ECO:0000256" key="6">
    <source>
        <dbReference type="ARBA" id="ARBA00023136"/>
    </source>
</evidence>
<name>A0ABX1WSI7_9BACT</name>
<feature type="transmembrane region" description="Helical" evidence="7">
    <location>
        <begin position="24"/>
        <end position="49"/>
    </location>
</feature>
<dbReference type="PROSITE" id="PS50893">
    <property type="entry name" value="ABC_TRANSPORTER_2"/>
    <property type="match status" value="1"/>
</dbReference>
<evidence type="ECO:0000256" key="2">
    <source>
        <dbReference type="ARBA" id="ARBA00022692"/>
    </source>
</evidence>
<comment type="caution">
    <text evidence="10">The sequence shown here is derived from an EMBL/GenBank/DDBJ whole genome shotgun (WGS) entry which is preliminary data.</text>
</comment>
<dbReference type="RefSeq" id="WP_171594161.1">
    <property type="nucleotide sequence ID" value="NZ_RZNH01000003.1"/>
</dbReference>
<gene>
    <name evidence="10" type="ORF">ELS83_03565</name>
</gene>
<evidence type="ECO:0000259" key="8">
    <source>
        <dbReference type="PROSITE" id="PS50893"/>
    </source>
</evidence>
<keyword evidence="11" id="KW-1185">Reference proteome</keyword>
<dbReference type="SMART" id="SM00382">
    <property type="entry name" value="AAA"/>
    <property type="match status" value="1"/>
</dbReference>
<dbReference type="InterPro" id="IPR011527">
    <property type="entry name" value="ABC1_TM_dom"/>
</dbReference>
<dbReference type="PROSITE" id="PS50929">
    <property type="entry name" value="ABC_TM1F"/>
    <property type="match status" value="1"/>
</dbReference>
<keyword evidence="2 7" id="KW-0812">Transmembrane</keyword>
<sequence>MFNVKINHKYSVLIGYFRQHKKKALWGGLFMMLNVLLILPTPLITMYLIDTILPAKNYNLLGIISMSAIALIALKGVSNSLQHLFFQSFNECVIFKIQLDLFEKVQTIPQFIRKKMHTGYIMSRIKEDPERLQSLLIESFFTIIKDGLTFIVGISIIFYLHWKLALISVVLLPLYTLTLQFYSKKVKKASQIYYEHKAIVSKKVQESISLLDLFKQFNAQKYDAIKFVKLLKNSTKSSLKKTMLNAYSSIMVGFIGGLGPILIIWYGIAEIMNGNLLLGELIAFNSFLGYLFGPTDRLTKLNINIQQSLVAWDRIYEYLFELYKEPISLSNKNISKTLIGEIKFNEISFSYDSKKILNKCNLFIPGKSTVAIIGESGCGKSTLVSLLTLVNTNYDGSILIDNLNIKDLDSFKYKDQIAIVTQEPMLFHNTIYNNIALGKNSITLDKIIYACKIVKIHDFVSSLPKGYDTILDERGINLSIGQKQRIALARAIVRDPKILILDEPTSNLDLETEKLLFNDLNNFIKSRTTIIITHRLDINLRLDYLITLKSNQITVSEKLKESLSSLI</sequence>
<feature type="transmembrane region" description="Helical" evidence="7">
    <location>
        <begin position="274"/>
        <end position="293"/>
    </location>
</feature>
<dbReference type="PANTHER" id="PTHR43394:SF1">
    <property type="entry name" value="ATP-BINDING CASSETTE SUB-FAMILY B MEMBER 10, MITOCHONDRIAL"/>
    <property type="match status" value="1"/>
</dbReference>
<dbReference type="InterPro" id="IPR036640">
    <property type="entry name" value="ABC1_TM_sf"/>
</dbReference>
<keyword evidence="6 7" id="KW-0472">Membrane</keyword>
<dbReference type="GO" id="GO:0005524">
    <property type="term" value="F:ATP binding"/>
    <property type="evidence" value="ECO:0007669"/>
    <property type="project" value="UniProtKB-KW"/>
</dbReference>
<evidence type="ECO:0000256" key="7">
    <source>
        <dbReference type="SAM" id="Phobius"/>
    </source>
</evidence>
<evidence type="ECO:0000313" key="11">
    <source>
        <dbReference type="Proteomes" id="UP000732105"/>
    </source>
</evidence>
<dbReference type="Proteomes" id="UP000732105">
    <property type="component" value="Unassembled WGS sequence"/>
</dbReference>
<dbReference type="SUPFAM" id="SSF90123">
    <property type="entry name" value="ABC transporter transmembrane region"/>
    <property type="match status" value="1"/>
</dbReference>
<dbReference type="InterPro" id="IPR003439">
    <property type="entry name" value="ABC_transporter-like_ATP-bd"/>
</dbReference>
<protein>
    <submittedName>
        <fullName evidence="10">ABC transporter ATP-binding protein</fullName>
    </submittedName>
</protein>
<comment type="subcellular location">
    <subcellularLocation>
        <location evidence="1">Cell membrane</location>
        <topology evidence="1">Multi-pass membrane protein</topology>
    </subcellularLocation>
</comment>
<dbReference type="InterPro" id="IPR003593">
    <property type="entry name" value="AAA+_ATPase"/>
</dbReference>
<proteinExistence type="predicted"/>
<feature type="domain" description="ABC transmembrane type-1" evidence="9">
    <location>
        <begin position="25"/>
        <end position="307"/>
    </location>
</feature>
<keyword evidence="4 10" id="KW-0067">ATP-binding</keyword>
<feature type="transmembrane region" description="Helical" evidence="7">
    <location>
        <begin position="55"/>
        <end position="74"/>
    </location>
</feature>
<dbReference type="Pfam" id="PF00664">
    <property type="entry name" value="ABC_membrane"/>
    <property type="match status" value="1"/>
</dbReference>
<dbReference type="PANTHER" id="PTHR43394">
    <property type="entry name" value="ATP-DEPENDENT PERMEASE MDL1, MITOCHONDRIAL"/>
    <property type="match status" value="1"/>
</dbReference>
<evidence type="ECO:0000313" key="10">
    <source>
        <dbReference type="EMBL" id="NOU58883.1"/>
    </source>
</evidence>
<dbReference type="Pfam" id="PF00005">
    <property type="entry name" value="ABC_tran"/>
    <property type="match status" value="1"/>
</dbReference>
<evidence type="ECO:0000256" key="4">
    <source>
        <dbReference type="ARBA" id="ARBA00022840"/>
    </source>
</evidence>
<evidence type="ECO:0000256" key="1">
    <source>
        <dbReference type="ARBA" id="ARBA00004651"/>
    </source>
</evidence>
<feature type="domain" description="ABC transporter" evidence="8">
    <location>
        <begin position="342"/>
        <end position="567"/>
    </location>
</feature>
<dbReference type="Gene3D" id="3.40.50.300">
    <property type="entry name" value="P-loop containing nucleotide triphosphate hydrolases"/>
    <property type="match status" value="1"/>
</dbReference>
<feature type="transmembrane region" description="Helical" evidence="7">
    <location>
        <begin position="246"/>
        <end position="268"/>
    </location>
</feature>
<dbReference type="Gene3D" id="1.20.1560.10">
    <property type="entry name" value="ABC transporter type 1, transmembrane domain"/>
    <property type="match status" value="1"/>
</dbReference>
<dbReference type="CDD" id="cd07346">
    <property type="entry name" value="ABC_6TM_exporters"/>
    <property type="match status" value="1"/>
</dbReference>
<evidence type="ECO:0000259" key="9">
    <source>
        <dbReference type="PROSITE" id="PS50929"/>
    </source>
</evidence>
<dbReference type="SUPFAM" id="SSF52540">
    <property type="entry name" value="P-loop containing nucleoside triphosphate hydrolases"/>
    <property type="match status" value="1"/>
</dbReference>
<dbReference type="InterPro" id="IPR027417">
    <property type="entry name" value="P-loop_NTPase"/>
</dbReference>
<accession>A0ABX1WSI7</accession>
<dbReference type="EMBL" id="RZNH01000003">
    <property type="protein sequence ID" value="NOU58883.1"/>
    <property type="molecule type" value="Genomic_DNA"/>
</dbReference>
<dbReference type="InterPro" id="IPR039421">
    <property type="entry name" value="Type_1_exporter"/>
</dbReference>
<keyword evidence="5 7" id="KW-1133">Transmembrane helix</keyword>
<keyword evidence="3" id="KW-0547">Nucleotide-binding</keyword>